<feature type="compositionally biased region" description="Basic and acidic residues" evidence="1">
    <location>
        <begin position="771"/>
        <end position="789"/>
    </location>
</feature>
<feature type="compositionally biased region" description="Polar residues" evidence="1">
    <location>
        <begin position="212"/>
        <end position="227"/>
    </location>
</feature>
<gene>
    <name evidence="2" type="ORF">VBRA1451_LOCUS21438</name>
</gene>
<feature type="compositionally biased region" description="Acidic residues" evidence="1">
    <location>
        <begin position="593"/>
        <end position="605"/>
    </location>
</feature>
<reference evidence="2" key="1">
    <citation type="submission" date="2021-01" db="EMBL/GenBank/DDBJ databases">
        <authorList>
            <person name="Corre E."/>
            <person name="Pelletier E."/>
            <person name="Niang G."/>
            <person name="Scheremetjew M."/>
            <person name="Finn R."/>
            <person name="Kale V."/>
            <person name="Holt S."/>
            <person name="Cochrane G."/>
            <person name="Meng A."/>
            <person name="Brown T."/>
            <person name="Cohen L."/>
        </authorList>
    </citation>
    <scope>NUCLEOTIDE SEQUENCE</scope>
    <source>
        <strain evidence="2">CCMP3346</strain>
    </source>
</reference>
<feature type="compositionally biased region" description="Basic and acidic residues" evidence="1">
    <location>
        <begin position="716"/>
        <end position="736"/>
    </location>
</feature>
<organism evidence="2">
    <name type="scientific">Vitrella brassicaformis</name>
    <dbReference type="NCBI Taxonomy" id="1169539"/>
    <lineage>
        <taxon>Eukaryota</taxon>
        <taxon>Sar</taxon>
        <taxon>Alveolata</taxon>
        <taxon>Colpodellida</taxon>
        <taxon>Vitrellaceae</taxon>
        <taxon>Vitrella</taxon>
    </lineage>
</organism>
<feature type="compositionally biased region" description="Basic and acidic residues" evidence="1">
    <location>
        <begin position="689"/>
        <end position="700"/>
    </location>
</feature>
<evidence type="ECO:0000256" key="1">
    <source>
        <dbReference type="SAM" id="MobiDB-lite"/>
    </source>
</evidence>
<feature type="compositionally biased region" description="Low complexity" evidence="1">
    <location>
        <begin position="381"/>
        <end position="390"/>
    </location>
</feature>
<feature type="compositionally biased region" description="Basic residues" evidence="1">
    <location>
        <begin position="1"/>
        <end position="18"/>
    </location>
</feature>
<feature type="compositionally biased region" description="Polar residues" evidence="1">
    <location>
        <begin position="236"/>
        <end position="249"/>
    </location>
</feature>
<feature type="compositionally biased region" description="Basic residues" evidence="1">
    <location>
        <begin position="34"/>
        <end position="51"/>
    </location>
</feature>
<feature type="compositionally biased region" description="Low complexity" evidence="1">
    <location>
        <begin position="85"/>
        <end position="94"/>
    </location>
</feature>
<sequence length="858" mass="92524">MPQHHHHAARRQHHKRTSKVAPAAPPAALVEHAARRHRHVAHKHGHSHLKGRSMDRPSAGHSRFAQLHGHRDGDGPGADQHAGESGQSQQGDSGIRYSMDEDMNTQNESQGEAPEYTMPHDAAGKASSQAEGPLSAEEESVRSDESEVKKPLEEIFKLDPGHALIANLGLVRGKGDKKLEDVSGPGLGGKTEADLKNTTGHRPSWETEAALQKTTGHLPTHGDSTSEGEVPGVNIPSESQTSGEDTASTAEEETRGKLEGGEWIPIHKGEEEEKDVEPTEGHGPAHGLPSGGESSLEDGPEDDLTLSGSGRETELESGEEAAGGENILTRTEGHEPAPLANGASEDETEAEEREKPLERTEGRRPPKFPRPAGAAKKMGEEAVSGESAVESVDKESVQERPETENRGKTSEEVTGETGSVMEELRAYQPEPGVTSAEETRKAEWKDEEYIPRSRKDQGDQGVSGTERGTLETEEPGKAEEPSLSSEGAVKPEAETKKLEESQAEVSEGEPAEEKITQEGNEPIEEEVTEGMSEHEVAQVTTGEGGGEEQEEEEEEAAIDKNVIRAVNGSEVIGEDRESTQEEVAERQTNEPEVATEEEDTEEEEEGISRSEVTQKEEDKGSTVEEVAEERKTKPEETGEELSQEEKGDTTELGVAEEDRKHAAKESGTSDVGQTAISEDVDQTVTETDESTREKLEDERLNGQVSDEGAGPAMEEPGAHEPEPGVTRAEERRKAKWEDEEYIPGLSKGEGEVAAEEEEEMIQPVSEEETAEEHPTHPPKKEEEVKEKVKPIPRQKPHPPTGAPGAAEERKLPGSPPNARPCSGKPWVDGIGPPGPAPPLKSKETVAEEVAALTSDCNS</sequence>
<feature type="region of interest" description="Disordered" evidence="1">
    <location>
        <begin position="174"/>
        <end position="858"/>
    </location>
</feature>
<feature type="compositionally biased region" description="Basic and acidic residues" evidence="1">
    <location>
        <begin position="437"/>
        <end position="458"/>
    </location>
</feature>
<feature type="compositionally biased region" description="Basic and acidic residues" evidence="1">
    <location>
        <begin position="391"/>
        <end position="411"/>
    </location>
</feature>
<feature type="compositionally biased region" description="Basic and acidic residues" evidence="1">
    <location>
        <begin position="252"/>
        <end position="280"/>
    </location>
</feature>
<name>A0A7S1K8Y4_9ALVE</name>
<feature type="compositionally biased region" description="Basic and acidic residues" evidence="1">
    <location>
        <begin position="573"/>
        <end position="589"/>
    </location>
</feature>
<feature type="compositionally biased region" description="Acidic residues" evidence="1">
    <location>
        <begin position="752"/>
        <end position="770"/>
    </location>
</feature>
<feature type="compositionally biased region" description="Polar residues" evidence="1">
    <location>
        <begin position="666"/>
        <end position="676"/>
    </location>
</feature>
<feature type="compositionally biased region" description="Basic and acidic residues" evidence="1">
    <location>
        <begin position="139"/>
        <end position="150"/>
    </location>
</feature>
<feature type="compositionally biased region" description="Acidic residues" evidence="1">
    <location>
        <begin position="295"/>
        <end position="304"/>
    </location>
</feature>
<feature type="compositionally biased region" description="Acidic residues" evidence="1">
    <location>
        <begin position="545"/>
        <end position="556"/>
    </location>
</feature>
<feature type="region of interest" description="Disordered" evidence="1">
    <location>
        <begin position="1"/>
        <end position="150"/>
    </location>
</feature>
<accession>A0A7S1K8Y4</accession>
<feature type="compositionally biased region" description="Basic and acidic residues" evidence="1">
    <location>
        <begin position="606"/>
        <end position="636"/>
    </location>
</feature>
<feature type="compositionally biased region" description="Basic and acidic residues" evidence="1">
    <location>
        <begin position="489"/>
        <end position="500"/>
    </location>
</feature>
<feature type="compositionally biased region" description="Basic and acidic residues" evidence="1">
    <location>
        <begin position="352"/>
        <end position="364"/>
    </location>
</feature>
<dbReference type="AlphaFoldDB" id="A0A7S1K8Y4"/>
<dbReference type="EMBL" id="HBGB01036351">
    <property type="protein sequence ID" value="CAD9066365.1"/>
    <property type="molecule type" value="Transcribed_RNA"/>
</dbReference>
<feature type="compositionally biased region" description="Basic and acidic residues" evidence="1">
    <location>
        <begin position="468"/>
        <end position="480"/>
    </location>
</feature>
<proteinExistence type="predicted"/>
<protein>
    <submittedName>
        <fullName evidence="2">Uncharacterized protein</fullName>
    </submittedName>
</protein>
<evidence type="ECO:0000313" key="2">
    <source>
        <dbReference type="EMBL" id="CAD9066365.1"/>
    </source>
</evidence>